<evidence type="ECO:0000313" key="3">
    <source>
        <dbReference type="Proteomes" id="UP000233100"/>
    </source>
</evidence>
<feature type="compositionally biased region" description="Polar residues" evidence="1">
    <location>
        <begin position="205"/>
        <end position="215"/>
    </location>
</feature>
<reference evidence="2" key="2">
    <citation type="submission" date="2025-08" db="UniProtKB">
        <authorList>
            <consortium name="Ensembl"/>
        </authorList>
    </citation>
    <scope>IDENTIFICATION</scope>
</reference>
<keyword evidence="3" id="KW-1185">Reference proteome</keyword>
<dbReference type="Ensembl" id="ENSMFAT00000096401.1">
    <property type="protein sequence ID" value="ENSMFAP00000057062.1"/>
    <property type="gene ID" value="ENSMFAG00000058495.1"/>
</dbReference>
<reference evidence="2 3" key="1">
    <citation type="submission" date="2013-03" db="EMBL/GenBank/DDBJ databases">
        <authorList>
            <person name="Warren W."/>
            <person name="Wilson R.K."/>
        </authorList>
    </citation>
    <scope>NUCLEOTIDE SEQUENCE</scope>
</reference>
<dbReference type="PANTHER" id="PTHR12138">
    <property type="entry name" value="PRIMATE-EXPANDED PROTEIN FAMILY"/>
    <property type="match status" value="1"/>
</dbReference>
<feature type="compositionally biased region" description="Polar residues" evidence="1">
    <location>
        <begin position="176"/>
        <end position="198"/>
    </location>
</feature>
<evidence type="ECO:0000313" key="2">
    <source>
        <dbReference type="Ensembl" id="ENSMFAP00000057062.1"/>
    </source>
</evidence>
<dbReference type="AlphaFoldDB" id="A0A7N9CUF1"/>
<dbReference type="PANTHER" id="PTHR12138:SF152">
    <property type="entry name" value="C2H2-TYPE DOMAIN-CONTAINING PROTEIN"/>
    <property type="match status" value="1"/>
</dbReference>
<sequence length="215" mass="23132">MGTHSMSDILPEGGHELHHVPQLLMTHWRWPCYSLHSSLCAPSLGRVLEALLRTKPLISAHVNLGIFPPCSDSGLEVLSAVDLGRKPSRYLPLLGLTLSPRLECNGVIMAHCSLNLPGSSDPPTSASQVARTTGVHHYTWLIDFYFCRDGGLANAAQVGPELPASSDPPSSVSQSAEITGSHSVTQAGVQRYDYSSLQPQPPRLQRSSHLSLPSS</sequence>
<proteinExistence type="predicted"/>
<dbReference type="PRINTS" id="PR02045">
    <property type="entry name" value="F138DOMAIN"/>
</dbReference>
<feature type="compositionally biased region" description="Low complexity" evidence="1">
    <location>
        <begin position="163"/>
        <end position="175"/>
    </location>
</feature>
<accession>A0A7N9CUF1</accession>
<reference evidence="2" key="3">
    <citation type="submission" date="2025-09" db="UniProtKB">
        <authorList>
            <consortium name="Ensembl"/>
        </authorList>
    </citation>
    <scope>IDENTIFICATION</scope>
</reference>
<dbReference type="GeneTree" id="ENSGT00940000166143"/>
<evidence type="ECO:0000256" key="1">
    <source>
        <dbReference type="SAM" id="MobiDB-lite"/>
    </source>
</evidence>
<feature type="region of interest" description="Disordered" evidence="1">
    <location>
        <begin position="158"/>
        <end position="215"/>
    </location>
</feature>
<name>A0A7N9CUF1_MACFA</name>
<organism evidence="2 3">
    <name type="scientific">Macaca fascicularis</name>
    <name type="common">Crab-eating macaque</name>
    <name type="synonym">Cynomolgus monkey</name>
    <dbReference type="NCBI Taxonomy" id="9541"/>
    <lineage>
        <taxon>Eukaryota</taxon>
        <taxon>Metazoa</taxon>
        <taxon>Chordata</taxon>
        <taxon>Craniata</taxon>
        <taxon>Vertebrata</taxon>
        <taxon>Euteleostomi</taxon>
        <taxon>Mammalia</taxon>
        <taxon>Eutheria</taxon>
        <taxon>Euarchontoglires</taxon>
        <taxon>Primates</taxon>
        <taxon>Haplorrhini</taxon>
        <taxon>Catarrhini</taxon>
        <taxon>Cercopithecidae</taxon>
        <taxon>Cercopithecinae</taxon>
        <taxon>Macaca</taxon>
    </lineage>
</organism>
<dbReference type="Proteomes" id="UP000233100">
    <property type="component" value="Chromosome 10"/>
</dbReference>
<protein>
    <submittedName>
        <fullName evidence="2">Uncharacterized protein</fullName>
    </submittedName>
</protein>